<dbReference type="Pfam" id="PF10649">
    <property type="entry name" value="DUF2478"/>
    <property type="match status" value="1"/>
</dbReference>
<reference evidence="2" key="1">
    <citation type="journal article" date="2019" name="Int. J. Syst. Evol. Microbiol.">
        <title>The Global Catalogue of Microorganisms (GCM) 10K type strain sequencing project: providing services to taxonomists for standard genome sequencing and annotation.</title>
        <authorList>
            <consortium name="The Broad Institute Genomics Platform"/>
            <consortium name="The Broad Institute Genome Sequencing Center for Infectious Disease"/>
            <person name="Wu L."/>
            <person name="Ma J."/>
        </authorList>
    </citation>
    <scope>NUCLEOTIDE SEQUENCE [LARGE SCALE GENOMIC DNA]</scope>
    <source>
        <strain evidence="2">JCM 17190</strain>
    </source>
</reference>
<proteinExistence type="predicted"/>
<gene>
    <name evidence="1" type="ORF">GCM10022404_15500</name>
</gene>
<dbReference type="EMBL" id="BAABDF010000007">
    <property type="protein sequence ID" value="GAA3866225.1"/>
    <property type="molecule type" value="Genomic_DNA"/>
</dbReference>
<dbReference type="InterPro" id="IPR018912">
    <property type="entry name" value="DUF2478"/>
</dbReference>
<dbReference type="RefSeq" id="WP_344846012.1">
    <property type="nucleotide sequence ID" value="NZ_BAABDF010000007.1"/>
</dbReference>
<dbReference type="Proteomes" id="UP001399917">
    <property type="component" value="Unassembled WGS sequence"/>
</dbReference>
<sequence>MLAYVKSDARGALDALLSGVASQLSASGVAVCGAVQINEQRSGGVKSHMDLHLYPTGEHVRISQDLGSQATGCRLDPDGLEHAVARVEALLAEGADILIVNKFGKQEASGHGFRSIIGEAIAAGIPVLCGIGGDALAAFEDFASGLADPVPANAAAVLEWAQSATHK</sequence>
<organism evidence="1 2">
    <name type="scientific">Celeribacter arenosi</name>
    <dbReference type="NCBI Taxonomy" id="792649"/>
    <lineage>
        <taxon>Bacteria</taxon>
        <taxon>Pseudomonadati</taxon>
        <taxon>Pseudomonadota</taxon>
        <taxon>Alphaproteobacteria</taxon>
        <taxon>Rhodobacterales</taxon>
        <taxon>Roseobacteraceae</taxon>
        <taxon>Celeribacter</taxon>
    </lineage>
</organism>
<evidence type="ECO:0000313" key="2">
    <source>
        <dbReference type="Proteomes" id="UP001399917"/>
    </source>
</evidence>
<name>A0ABP7K5E8_9RHOB</name>
<accession>A0ABP7K5E8</accession>
<evidence type="ECO:0000313" key="1">
    <source>
        <dbReference type="EMBL" id="GAA3866225.1"/>
    </source>
</evidence>
<protein>
    <submittedName>
        <fullName evidence="1">DUF2478 domain-containing protein</fullName>
    </submittedName>
</protein>
<comment type="caution">
    <text evidence="1">The sequence shown here is derived from an EMBL/GenBank/DDBJ whole genome shotgun (WGS) entry which is preliminary data.</text>
</comment>
<keyword evidence="2" id="KW-1185">Reference proteome</keyword>